<protein>
    <submittedName>
        <fullName evidence="2">Thiazole/oxazole-forming peptide maturase SagD family component</fullName>
    </submittedName>
</protein>
<dbReference type="Pfam" id="PF02624">
    <property type="entry name" value="YcaO"/>
    <property type="match status" value="1"/>
</dbReference>
<dbReference type="EMBL" id="REFR01000009">
    <property type="protein sequence ID" value="RMB11965.1"/>
    <property type="molecule type" value="Genomic_DNA"/>
</dbReference>
<dbReference type="InterPro" id="IPR003776">
    <property type="entry name" value="YcaO-like_dom"/>
</dbReference>
<dbReference type="Proteomes" id="UP000271227">
    <property type="component" value="Unassembled WGS sequence"/>
</dbReference>
<reference evidence="2 3" key="1">
    <citation type="submission" date="2018-10" db="EMBL/GenBank/DDBJ databases">
        <title>Genomic Encyclopedia of Archaeal and Bacterial Type Strains, Phase II (KMG-II): from individual species to whole genera.</title>
        <authorList>
            <person name="Goeker M."/>
        </authorList>
    </citation>
    <scope>NUCLEOTIDE SEQUENCE [LARGE SCALE GENOMIC DNA]</scope>
    <source>
        <strain evidence="2 3">DSM 25217</strain>
    </source>
</reference>
<comment type="caution">
    <text evidence="2">The sequence shown here is derived from an EMBL/GenBank/DDBJ whole genome shotgun (WGS) entry which is preliminary data.</text>
</comment>
<sequence>MTGRIDHTEDFGPCLTDTRLGLISRLAERRTLCPISIVREYASRIRSPLFPMAQRQENGGRGHLPGEAYQCAVGEAVERYALSICDPDTLVKATVGALKTDAWPVENFTFFLDAQYDEPGFPFQKPTDKDTLQWVEGYDVTTDRPVFIPASLVYVPYRRHTDEPALSYQMSPGTGCHTSWAKAATNAILELIERDAFTILWEAGAAFPKADPSPALRDMLAFLPDYIEHGVYDITTDVGVPTALVTLSWRHMDTVAENAGRSAMNTMGLTYGIACKKTPGDAQASAFREAITSWISAVVVAQAERMPKDALYRHIVEHPDYRWHMLWSALGYASEDMSFLDQATAQSAAPPDTMRPLGDLLRRSGMQVVLVDITPPDIADLGLFVARAVSCSLVRPSLGRHGRHLGNGRFVSVPRKLSLPHLYQTRESIHEHYRPEP</sequence>
<feature type="domain" description="YcaO" evidence="1">
    <location>
        <begin position="60"/>
        <end position="437"/>
    </location>
</feature>
<gene>
    <name evidence="2" type="ORF">BXY39_0453</name>
</gene>
<dbReference type="PROSITE" id="PS51664">
    <property type="entry name" value="YCAO"/>
    <property type="match status" value="1"/>
</dbReference>
<dbReference type="Gene3D" id="3.30.40.250">
    <property type="match status" value="1"/>
</dbReference>
<evidence type="ECO:0000313" key="2">
    <source>
        <dbReference type="EMBL" id="RMB11965.1"/>
    </source>
</evidence>
<name>A0A3M0CSU1_9PROT</name>
<dbReference type="Gene3D" id="3.30.1330.230">
    <property type="match status" value="1"/>
</dbReference>
<dbReference type="AlphaFoldDB" id="A0A3M0CSU1"/>
<dbReference type="InParanoid" id="A0A3M0CSU1"/>
<keyword evidence="3" id="KW-1185">Reference proteome</keyword>
<dbReference type="PANTHER" id="PTHR37809">
    <property type="entry name" value="RIBOSOMAL PROTEIN S12 METHYLTHIOTRANSFERASE ACCESSORY FACTOR YCAO"/>
    <property type="match status" value="1"/>
</dbReference>
<dbReference type="Gene3D" id="3.30.160.660">
    <property type="match status" value="1"/>
</dbReference>
<dbReference type="PANTHER" id="PTHR37809:SF1">
    <property type="entry name" value="RIBOSOMAL PROTEIN S12 METHYLTHIOTRANSFERASE ACCESSORY FACTOR YCAO"/>
    <property type="match status" value="1"/>
</dbReference>
<proteinExistence type="predicted"/>
<dbReference type="RefSeq" id="WP_170163560.1">
    <property type="nucleotide sequence ID" value="NZ_REFR01000009.1"/>
</dbReference>
<evidence type="ECO:0000313" key="3">
    <source>
        <dbReference type="Proteomes" id="UP000271227"/>
    </source>
</evidence>
<evidence type="ECO:0000259" key="1">
    <source>
        <dbReference type="PROSITE" id="PS51664"/>
    </source>
</evidence>
<organism evidence="2 3">
    <name type="scientific">Eilatimonas milleporae</name>
    <dbReference type="NCBI Taxonomy" id="911205"/>
    <lineage>
        <taxon>Bacteria</taxon>
        <taxon>Pseudomonadati</taxon>
        <taxon>Pseudomonadota</taxon>
        <taxon>Alphaproteobacteria</taxon>
        <taxon>Kordiimonadales</taxon>
        <taxon>Kordiimonadaceae</taxon>
        <taxon>Eilatimonas</taxon>
    </lineage>
</organism>
<accession>A0A3M0CSU1</accession>